<dbReference type="InterPro" id="IPR007529">
    <property type="entry name" value="Znf_HIT"/>
</dbReference>
<dbReference type="GO" id="GO:0031011">
    <property type="term" value="C:Ino80 complex"/>
    <property type="evidence" value="ECO:0007669"/>
    <property type="project" value="InterPro"/>
</dbReference>
<gene>
    <name evidence="3" type="ORF">HS088_TW10G00519</name>
</gene>
<feature type="region of interest" description="Disordered" evidence="1">
    <location>
        <begin position="364"/>
        <end position="489"/>
    </location>
</feature>
<feature type="compositionally biased region" description="Basic and acidic residues" evidence="1">
    <location>
        <begin position="428"/>
        <end position="444"/>
    </location>
</feature>
<organism evidence="3 4">
    <name type="scientific">Tripterygium wilfordii</name>
    <name type="common">Thunder God vine</name>
    <dbReference type="NCBI Taxonomy" id="458696"/>
    <lineage>
        <taxon>Eukaryota</taxon>
        <taxon>Viridiplantae</taxon>
        <taxon>Streptophyta</taxon>
        <taxon>Embryophyta</taxon>
        <taxon>Tracheophyta</taxon>
        <taxon>Spermatophyta</taxon>
        <taxon>Magnoliopsida</taxon>
        <taxon>eudicotyledons</taxon>
        <taxon>Gunneridae</taxon>
        <taxon>Pentapetalae</taxon>
        <taxon>rosids</taxon>
        <taxon>fabids</taxon>
        <taxon>Celastrales</taxon>
        <taxon>Celastraceae</taxon>
        <taxon>Tripterygium</taxon>
    </lineage>
</organism>
<protein>
    <recommendedName>
        <fullName evidence="2">INO80 complex subunit B-like conserved region domain-containing protein</fullName>
    </recommendedName>
</protein>
<dbReference type="AlphaFoldDB" id="A0A7J7D5G7"/>
<dbReference type="EMBL" id="JAAARO010000010">
    <property type="protein sequence ID" value="KAF5741519.1"/>
    <property type="molecule type" value="Genomic_DNA"/>
</dbReference>
<dbReference type="Proteomes" id="UP000593562">
    <property type="component" value="Unassembled WGS sequence"/>
</dbReference>
<dbReference type="InterPro" id="IPR029523">
    <property type="entry name" value="INO80B/Ies2"/>
</dbReference>
<dbReference type="SMART" id="SM01406">
    <property type="entry name" value="PAPA-1"/>
    <property type="match status" value="1"/>
</dbReference>
<dbReference type="PANTHER" id="PTHR21561">
    <property type="entry name" value="INO80 COMPLEX SUBUNIT B"/>
    <property type="match status" value="1"/>
</dbReference>
<dbReference type="CDD" id="cd23021">
    <property type="entry name" value="zf-HIT_IN80B"/>
    <property type="match status" value="1"/>
</dbReference>
<dbReference type="GO" id="GO:0006338">
    <property type="term" value="P:chromatin remodeling"/>
    <property type="evidence" value="ECO:0007669"/>
    <property type="project" value="InterPro"/>
</dbReference>
<dbReference type="Pfam" id="PF04795">
    <property type="entry name" value="PAPA-1"/>
    <property type="match status" value="1"/>
</dbReference>
<evidence type="ECO:0000313" key="3">
    <source>
        <dbReference type="EMBL" id="KAF5741519.1"/>
    </source>
</evidence>
<dbReference type="InParanoid" id="A0A7J7D5G7"/>
<accession>A0A7J7D5G7</accession>
<sequence length="636" mass="70977">MEEDSSATEINSEDEEKVWQIEGQSHETQRHKAWCDAHGLTSVEPQVASFNKLYSMEGFDCTIFDGAARKKRSQISRRPWPESQPYPEFHDRSSFSSTPSLDDVSKVSSWENGFDTNPRRKELNHSQCFSPDCAVGAEDEKSHVNNEENGLLTAIVSCEEGQSVDKQSGKGIIASGNCKNTSKVKAGLAPFTSREEIYIGRKVESQNSGKYGGIAERLGSENKVKKVVKLKVGGVTHTFHANSASKVSDGGMLSAKNYQSSEASRLGPENLQGDLWHGHYVPDRSSCLQGIRQKDSSHGGFNFRKLSSIVKMSGKNTSGKVGDKLERIRKSKRVPKRHVFDGEFGEEDDDDEIRYLEKLKLSVDASYNKEEEGPGKKRRRFSKVGNLESDSSKSVEDWRKKLGPERVCGDMDFREDEELVSDGELESDDKQKKESVDTSSDGKRAIALTRRQRALRSNKDKDGPSNRGSSLIEFPDGLPPAPSRKQKEKLSEVEEQLKKTEAAQRRRMQVEKAAKESQAEAIKKILGQDSGRKKREEKIKQRQEELAQEKAANALKVAPNTIRCVNGPTGTVVTFSDDLGFPSIFNFKSCSYPPPRELCAGPLCANPYKYRHSKLNVPLCSLKCYKAVEEMTKTTN</sequence>
<reference evidence="3 4" key="1">
    <citation type="journal article" date="2020" name="Nat. Commun.">
        <title>Genome of Tripterygium wilfordii and identification of cytochrome P450 involved in triptolide biosynthesis.</title>
        <authorList>
            <person name="Tu L."/>
            <person name="Su P."/>
            <person name="Zhang Z."/>
            <person name="Gao L."/>
            <person name="Wang J."/>
            <person name="Hu T."/>
            <person name="Zhou J."/>
            <person name="Zhang Y."/>
            <person name="Zhao Y."/>
            <person name="Liu Y."/>
            <person name="Song Y."/>
            <person name="Tong Y."/>
            <person name="Lu Y."/>
            <person name="Yang J."/>
            <person name="Xu C."/>
            <person name="Jia M."/>
            <person name="Peters R.J."/>
            <person name="Huang L."/>
            <person name="Gao W."/>
        </authorList>
    </citation>
    <scope>NUCLEOTIDE SEQUENCE [LARGE SCALE GENOMIC DNA]</scope>
    <source>
        <strain evidence="4">cv. XIE 37</strain>
        <tissue evidence="3">Leaf</tissue>
    </source>
</reference>
<dbReference type="CDD" id="cd22249">
    <property type="entry name" value="UDM1_RNF168_RNF169-like"/>
    <property type="match status" value="1"/>
</dbReference>
<name>A0A7J7D5G7_TRIWF</name>
<evidence type="ECO:0000313" key="4">
    <source>
        <dbReference type="Proteomes" id="UP000593562"/>
    </source>
</evidence>
<feature type="compositionally biased region" description="Acidic residues" evidence="1">
    <location>
        <begin position="413"/>
        <end position="427"/>
    </location>
</feature>
<dbReference type="InterPro" id="IPR006880">
    <property type="entry name" value="INO80B_C"/>
</dbReference>
<feature type="compositionally biased region" description="Polar residues" evidence="1">
    <location>
        <begin position="94"/>
        <end position="115"/>
    </location>
</feature>
<feature type="region of interest" description="Disordered" evidence="1">
    <location>
        <begin position="70"/>
        <end position="118"/>
    </location>
</feature>
<comment type="caution">
    <text evidence="3">The sequence shown here is derived from an EMBL/GenBank/DDBJ whole genome shotgun (WGS) entry which is preliminary data.</text>
</comment>
<evidence type="ECO:0000259" key="2">
    <source>
        <dbReference type="SMART" id="SM01406"/>
    </source>
</evidence>
<dbReference type="FunCoup" id="A0A7J7D5G7">
    <property type="interactions" value="17"/>
</dbReference>
<feature type="region of interest" description="Disordered" evidence="1">
    <location>
        <begin position="1"/>
        <end position="25"/>
    </location>
</feature>
<keyword evidence="4" id="KW-1185">Reference proteome</keyword>
<feature type="compositionally biased region" description="Acidic residues" evidence="1">
    <location>
        <begin position="1"/>
        <end position="16"/>
    </location>
</feature>
<proteinExistence type="predicted"/>
<feature type="compositionally biased region" description="Basic and acidic residues" evidence="1">
    <location>
        <begin position="364"/>
        <end position="375"/>
    </location>
</feature>
<feature type="domain" description="INO80 complex subunit B-like conserved region" evidence="2">
    <location>
        <begin position="494"/>
        <end position="579"/>
    </location>
</feature>
<dbReference type="PANTHER" id="PTHR21561:SF25">
    <property type="entry name" value="OS03G0811500 PROTEIN"/>
    <property type="match status" value="1"/>
</dbReference>
<dbReference type="Pfam" id="PF04438">
    <property type="entry name" value="zf-HIT"/>
    <property type="match status" value="1"/>
</dbReference>
<feature type="compositionally biased region" description="Basic and acidic residues" evidence="1">
    <location>
        <begin position="390"/>
        <end position="412"/>
    </location>
</feature>
<evidence type="ECO:0000256" key="1">
    <source>
        <dbReference type="SAM" id="MobiDB-lite"/>
    </source>
</evidence>